<dbReference type="SUPFAM" id="SSF52540">
    <property type="entry name" value="P-loop containing nucleoside triphosphate hydrolases"/>
    <property type="match status" value="1"/>
</dbReference>
<organism evidence="5 6">
    <name type="scientific">Candidatus Kaiserbacteria bacterium RIFCSPHIGHO2_12_FULL_53_13</name>
    <dbReference type="NCBI Taxonomy" id="1798502"/>
    <lineage>
        <taxon>Bacteria</taxon>
        <taxon>Candidatus Kaiseribacteriota</taxon>
    </lineage>
</organism>
<dbReference type="AlphaFoldDB" id="A0A1F6E6R7"/>
<protein>
    <recommendedName>
        <fullName evidence="4">Guanylate kinase-like domain-containing protein</fullName>
    </recommendedName>
</protein>
<dbReference type="PANTHER" id="PTHR23117">
    <property type="entry name" value="GUANYLATE KINASE-RELATED"/>
    <property type="match status" value="1"/>
</dbReference>
<evidence type="ECO:0000256" key="3">
    <source>
        <dbReference type="ARBA" id="ARBA00022777"/>
    </source>
</evidence>
<name>A0A1F6E6R7_9BACT</name>
<feature type="domain" description="Guanylate kinase-like" evidence="4">
    <location>
        <begin position="4"/>
        <end position="188"/>
    </location>
</feature>
<dbReference type="CDD" id="cd00071">
    <property type="entry name" value="GMPK"/>
    <property type="match status" value="1"/>
</dbReference>
<dbReference type="InterPro" id="IPR008144">
    <property type="entry name" value="Guanylate_kin-like_dom"/>
</dbReference>
<comment type="similarity">
    <text evidence="1">Belongs to the guanylate kinase family.</text>
</comment>
<dbReference type="EMBL" id="MFLP01000033">
    <property type="protein sequence ID" value="OGG69389.1"/>
    <property type="molecule type" value="Genomic_DNA"/>
</dbReference>
<evidence type="ECO:0000313" key="6">
    <source>
        <dbReference type="Proteomes" id="UP000176689"/>
    </source>
</evidence>
<dbReference type="PROSITE" id="PS00856">
    <property type="entry name" value="GUANYLATE_KINASE_1"/>
    <property type="match status" value="1"/>
</dbReference>
<dbReference type="Gene3D" id="3.40.50.300">
    <property type="entry name" value="P-loop containing nucleotide triphosphate hydrolases"/>
    <property type="match status" value="1"/>
</dbReference>
<evidence type="ECO:0000313" key="5">
    <source>
        <dbReference type="EMBL" id="OGG69389.1"/>
    </source>
</evidence>
<dbReference type="InterPro" id="IPR027417">
    <property type="entry name" value="P-loop_NTPase"/>
</dbReference>
<comment type="caution">
    <text evidence="5">The sequence shown here is derived from an EMBL/GenBank/DDBJ whole genome shotgun (WGS) entry which is preliminary data.</text>
</comment>
<dbReference type="GO" id="GO:0004385">
    <property type="term" value="F:GMP kinase activity"/>
    <property type="evidence" value="ECO:0007669"/>
    <property type="project" value="TreeGrafter"/>
</dbReference>
<dbReference type="SMART" id="SM00072">
    <property type="entry name" value="GuKc"/>
    <property type="match status" value="1"/>
</dbReference>
<dbReference type="PROSITE" id="PS50052">
    <property type="entry name" value="GUANYLATE_KINASE_2"/>
    <property type="match status" value="1"/>
</dbReference>
<dbReference type="Proteomes" id="UP000176689">
    <property type="component" value="Unassembled WGS sequence"/>
</dbReference>
<reference evidence="5 6" key="1">
    <citation type="journal article" date="2016" name="Nat. Commun.">
        <title>Thousands of microbial genomes shed light on interconnected biogeochemical processes in an aquifer system.</title>
        <authorList>
            <person name="Anantharaman K."/>
            <person name="Brown C.T."/>
            <person name="Hug L.A."/>
            <person name="Sharon I."/>
            <person name="Castelle C.J."/>
            <person name="Probst A.J."/>
            <person name="Thomas B.C."/>
            <person name="Singh A."/>
            <person name="Wilkins M.J."/>
            <person name="Karaoz U."/>
            <person name="Brodie E.L."/>
            <person name="Williams K.H."/>
            <person name="Hubbard S.S."/>
            <person name="Banfield J.F."/>
        </authorList>
    </citation>
    <scope>NUCLEOTIDE SEQUENCE [LARGE SCALE GENOMIC DNA]</scope>
</reference>
<dbReference type="PANTHER" id="PTHR23117:SF13">
    <property type="entry name" value="GUANYLATE KINASE"/>
    <property type="match status" value="1"/>
</dbReference>
<evidence type="ECO:0000256" key="1">
    <source>
        <dbReference type="ARBA" id="ARBA00005790"/>
    </source>
</evidence>
<gene>
    <name evidence="5" type="ORF">A3F27_01115</name>
</gene>
<dbReference type="Pfam" id="PF00625">
    <property type="entry name" value="Guanylate_kin"/>
    <property type="match status" value="1"/>
</dbReference>
<dbReference type="GO" id="GO:0005829">
    <property type="term" value="C:cytosol"/>
    <property type="evidence" value="ECO:0007669"/>
    <property type="project" value="TreeGrafter"/>
</dbReference>
<keyword evidence="2" id="KW-0808">Transferase</keyword>
<evidence type="ECO:0000256" key="2">
    <source>
        <dbReference type="ARBA" id="ARBA00022679"/>
    </source>
</evidence>
<evidence type="ECO:0000259" key="4">
    <source>
        <dbReference type="PROSITE" id="PS50052"/>
    </source>
</evidence>
<accession>A0A1F6E6R7</accession>
<proteinExistence type="inferred from homology"/>
<sequence length="195" mass="21952">MMKRQVVVIAGPTGSGETTITNEIVKRFPDKVSRLVTATTRLPRAGEKNGVDYYFLNDEEFARQKEKGGILESTYIPNRNTHYGTYAPDLNGKISSNKTVIANPDIVGARYFKENFNAATIFIVPESIDALEKRIRERNPELPDAEIAKRRVNAEAEMRDEGSFYDYKVTNADGKLEEAVKQIVAILKKEGYTLE</sequence>
<dbReference type="InterPro" id="IPR020590">
    <property type="entry name" value="Guanylate_kinase_CS"/>
</dbReference>
<keyword evidence="3" id="KW-0418">Kinase</keyword>
<dbReference type="InterPro" id="IPR008145">
    <property type="entry name" value="GK/Ca_channel_bsu"/>
</dbReference>